<evidence type="ECO:0000256" key="1">
    <source>
        <dbReference type="ARBA" id="ARBA00010891"/>
    </source>
</evidence>
<dbReference type="EMBL" id="DSYZ01000125">
    <property type="protein sequence ID" value="HGT83391.1"/>
    <property type="molecule type" value="Genomic_DNA"/>
</dbReference>
<comment type="caution">
    <text evidence="5">The sequence shown here is derived from an EMBL/GenBank/DDBJ whole genome shotgun (WGS) entry which is preliminary data.</text>
</comment>
<dbReference type="InterPro" id="IPR021124">
    <property type="entry name" value="CRISPR-assoc_prot_Cas5"/>
</dbReference>
<feature type="compositionally biased region" description="Acidic residues" evidence="4">
    <location>
        <begin position="106"/>
        <end position="116"/>
    </location>
</feature>
<sequence length="278" mass="32162">MDVLFVHFRLPFYSIAKKSFQVRSSLLLPPPSALKGALAKGLALLLGSNKEKIDDLARDLIAEINSKLIDVMAVSASSPTPLVRNYFLLKRLRTLEPKRGKKRSEAEEERTEEEEGSEKTDAMRREYIFSHEIYAIYIFKNLTEEEKLRYKKAAMLIDNLGDTESLVSVVNVDFVKLEKINALVGFYAPMDKLSSELSKKISVWKKIILENMQIDPDYEKEKQKKRKQKEITFYMPIEEKRVGKHIYYEINPTIETSFGVRVYDKVLGIWIPESCLRS</sequence>
<dbReference type="InterPro" id="IPR010153">
    <property type="entry name" value="CRISPR-assoc_prot_Cas5a-typ"/>
</dbReference>
<organism evidence="5">
    <name type="scientific">Archaeoglobus fulgidus</name>
    <dbReference type="NCBI Taxonomy" id="2234"/>
    <lineage>
        <taxon>Archaea</taxon>
        <taxon>Methanobacteriati</taxon>
        <taxon>Methanobacteriota</taxon>
        <taxon>Archaeoglobi</taxon>
        <taxon>Archaeoglobales</taxon>
        <taxon>Archaeoglobaceae</taxon>
        <taxon>Archaeoglobus</taxon>
    </lineage>
</organism>
<dbReference type="NCBIfam" id="TIGR01874">
    <property type="entry name" value="cas_cas5a"/>
    <property type="match status" value="1"/>
</dbReference>
<protein>
    <submittedName>
        <fullName evidence="5">Type I-A CRISPR-associated protein Cas5</fullName>
    </submittedName>
</protein>
<feature type="region of interest" description="Disordered" evidence="4">
    <location>
        <begin position="99"/>
        <end position="120"/>
    </location>
</feature>
<dbReference type="AlphaFoldDB" id="A0A7J3M3D6"/>
<name>A0A7J3M3D6_ARCFL</name>
<comment type="function">
    <text evidence="3">CRISPR (clustered regularly interspaced short palindromic repeat) is an adaptive immune system that provides protection against mobile genetic elements (viruses, transposable elements and conjugative plasmids). CRISPR clusters contain spacers, sequences complementary to antecedent mobile elements, and target invading nucleic acids. CRISPR clusters are transcribed and processed into CRISPR RNA (crRNA).</text>
</comment>
<comment type="similarity">
    <text evidence="1">Belongs to the CRISPR-associated protein Cas5 family. Subtype I-A/Apern subfamily.</text>
</comment>
<dbReference type="Pfam" id="PF09704">
    <property type="entry name" value="Cas_Cas5d"/>
    <property type="match status" value="1"/>
</dbReference>
<dbReference type="InterPro" id="IPR013422">
    <property type="entry name" value="CRISPR-assoc_prot_Cas5_N"/>
</dbReference>
<evidence type="ECO:0000313" key="5">
    <source>
        <dbReference type="EMBL" id="HGT83391.1"/>
    </source>
</evidence>
<reference evidence="5" key="1">
    <citation type="journal article" date="2020" name="mSystems">
        <title>Genome- and Community-Level Interaction Insights into Carbon Utilization and Element Cycling Functions of Hydrothermarchaeota in Hydrothermal Sediment.</title>
        <authorList>
            <person name="Zhou Z."/>
            <person name="Liu Y."/>
            <person name="Xu W."/>
            <person name="Pan J."/>
            <person name="Luo Z.H."/>
            <person name="Li M."/>
        </authorList>
    </citation>
    <scope>NUCLEOTIDE SEQUENCE [LARGE SCALE GENOMIC DNA]</scope>
    <source>
        <strain evidence="5">SpSt-587</strain>
    </source>
</reference>
<accession>A0A7J3M3D6</accession>
<proteinExistence type="inferred from homology"/>
<dbReference type="InterPro" id="IPR053725">
    <property type="entry name" value="CRISPR_Cas5_sf"/>
</dbReference>
<gene>
    <name evidence="5" type="primary">cas5a</name>
    <name evidence="5" type="ORF">ENT52_06660</name>
</gene>
<dbReference type="GO" id="GO:0051607">
    <property type="term" value="P:defense response to virus"/>
    <property type="evidence" value="ECO:0007669"/>
    <property type="project" value="UniProtKB-KW"/>
</dbReference>
<dbReference type="Gene3D" id="3.30.70.3120">
    <property type="match status" value="1"/>
</dbReference>
<evidence type="ECO:0000256" key="2">
    <source>
        <dbReference type="ARBA" id="ARBA00023118"/>
    </source>
</evidence>
<dbReference type="NCBIfam" id="TIGR02593">
    <property type="entry name" value="CRISPR_cas5"/>
    <property type="match status" value="1"/>
</dbReference>
<evidence type="ECO:0000256" key="4">
    <source>
        <dbReference type="SAM" id="MobiDB-lite"/>
    </source>
</evidence>
<keyword evidence="2" id="KW-0051">Antiviral defense</keyword>
<evidence type="ECO:0000256" key="3">
    <source>
        <dbReference type="ARBA" id="ARBA00025626"/>
    </source>
</evidence>
<dbReference type="GO" id="GO:0043571">
    <property type="term" value="P:maintenance of CRISPR repeat elements"/>
    <property type="evidence" value="ECO:0007669"/>
    <property type="project" value="InterPro"/>
</dbReference>